<dbReference type="AlphaFoldDB" id="A0A839FKU3"/>
<evidence type="ECO:0000313" key="1">
    <source>
        <dbReference type="EMBL" id="MBA8920079.1"/>
    </source>
</evidence>
<dbReference type="RefSeq" id="WP_182494636.1">
    <property type="nucleotide sequence ID" value="NZ_BAAAKT010000001.1"/>
</dbReference>
<gene>
    <name evidence="1" type="ORF">HNR24_000012</name>
</gene>
<evidence type="ECO:0000313" key="2">
    <source>
        <dbReference type="Proteomes" id="UP000546252"/>
    </source>
</evidence>
<organism evidence="1 2">
    <name type="scientific">Nesterenkonia jeotgali</name>
    <dbReference type="NCBI Taxonomy" id="317018"/>
    <lineage>
        <taxon>Bacteria</taxon>
        <taxon>Bacillati</taxon>
        <taxon>Actinomycetota</taxon>
        <taxon>Actinomycetes</taxon>
        <taxon>Micrococcales</taxon>
        <taxon>Micrococcaceae</taxon>
        <taxon>Nesterenkonia</taxon>
    </lineage>
</organism>
<dbReference type="EMBL" id="JACJIH010000001">
    <property type="protein sequence ID" value="MBA8920079.1"/>
    <property type="molecule type" value="Genomic_DNA"/>
</dbReference>
<sequence>MAMASSGEAPLSFYECAPDLWYPERINLDNLITEDDPDQRFGVSLLMSPLEGKYAVRKFSVSYSDDTSNLVPVPRGLTSADLRTLSINALVSQVVEHADFSRARLSETQHELHELPYNPEHLDSNLAEVARIYAREQMAGRRPAKGVVSTMGVPTSTAGYWIRRAKDRGYLRAVLETPREVERYVQEFRGESAET</sequence>
<reference evidence="1 2" key="1">
    <citation type="submission" date="2020-08" db="EMBL/GenBank/DDBJ databases">
        <title>Sequencing the genomes of 1000 actinobacteria strains.</title>
        <authorList>
            <person name="Klenk H.-P."/>
        </authorList>
    </citation>
    <scope>NUCLEOTIDE SEQUENCE [LARGE SCALE GENOMIC DNA]</scope>
    <source>
        <strain evidence="1 2">DSM 19081</strain>
    </source>
</reference>
<comment type="caution">
    <text evidence="1">The sequence shown here is derived from an EMBL/GenBank/DDBJ whole genome shotgun (WGS) entry which is preliminary data.</text>
</comment>
<name>A0A839FKU3_9MICC</name>
<accession>A0A839FKU3</accession>
<dbReference type="Proteomes" id="UP000546252">
    <property type="component" value="Unassembled WGS sequence"/>
</dbReference>
<proteinExistence type="predicted"/>
<protein>
    <submittedName>
        <fullName evidence="1">Uncharacterized protein</fullName>
    </submittedName>
</protein>